<accession>A0A171DQK1</accession>
<evidence type="ECO:0000313" key="15">
    <source>
        <dbReference type="EMBL" id="GAT71341.1"/>
    </source>
</evidence>
<reference evidence="15 16" key="1">
    <citation type="journal article" date="2016" name="Genome Announc.">
        <title>Draft Genome Sequence of Planomonospora sphaerica JCM9374, a Rare Actinomycete.</title>
        <authorList>
            <person name="Dohra H."/>
            <person name="Suzuki T."/>
            <person name="Inoue Y."/>
            <person name="Kodani S."/>
        </authorList>
    </citation>
    <scope>NUCLEOTIDE SEQUENCE [LARGE SCALE GENOMIC DNA]</scope>
    <source>
        <strain evidence="15 16">JCM 9374</strain>
    </source>
</reference>
<dbReference type="GO" id="GO:0000155">
    <property type="term" value="F:phosphorelay sensor kinase activity"/>
    <property type="evidence" value="ECO:0007669"/>
    <property type="project" value="InterPro"/>
</dbReference>
<evidence type="ECO:0000256" key="4">
    <source>
        <dbReference type="ARBA" id="ARBA00022553"/>
    </source>
</evidence>
<dbReference type="SUPFAM" id="SSF55874">
    <property type="entry name" value="ATPase domain of HSP90 chaperone/DNA topoisomerase II/histidine kinase"/>
    <property type="match status" value="1"/>
</dbReference>
<evidence type="ECO:0000256" key="11">
    <source>
        <dbReference type="SAM" id="MobiDB-lite"/>
    </source>
</evidence>
<feature type="domain" description="CHASE" evidence="14">
    <location>
        <begin position="148"/>
        <end position="247"/>
    </location>
</feature>
<evidence type="ECO:0000256" key="6">
    <source>
        <dbReference type="ARBA" id="ARBA00022692"/>
    </source>
</evidence>
<dbReference type="InterPro" id="IPR036097">
    <property type="entry name" value="HisK_dim/P_sf"/>
</dbReference>
<feature type="transmembrane region" description="Helical" evidence="12">
    <location>
        <begin position="312"/>
        <end position="334"/>
    </location>
</feature>
<dbReference type="STRING" id="161355.PS9374_07032"/>
<keyword evidence="6 12" id="KW-0812">Transmembrane</keyword>
<evidence type="ECO:0000256" key="5">
    <source>
        <dbReference type="ARBA" id="ARBA00022679"/>
    </source>
</evidence>
<evidence type="ECO:0000256" key="10">
    <source>
        <dbReference type="ARBA" id="ARBA00023136"/>
    </source>
</evidence>
<evidence type="ECO:0000259" key="14">
    <source>
        <dbReference type="PROSITE" id="PS50839"/>
    </source>
</evidence>
<keyword evidence="9" id="KW-0902">Two-component regulatory system</keyword>
<evidence type="ECO:0000256" key="12">
    <source>
        <dbReference type="SAM" id="Phobius"/>
    </source>
</evidence>
<dbReference type="InterPro" id="IPR050736">
    <property type="entry name" value="Sensor_HK_Regulatory"/>
</dbReference>
<keyword evidence="16" id="KW-1185">Reference proteome</keyword>
<comment type="caution">
    <text evidence="15">The sequence shown here is derived from an EMBL/GenBank/DDBJ whole genome shotgun (WGS) entry which is preliminary data.</text>
</comment>
<dbReference type="SMART" id="SM00388">
    <property type="entry name" value="HisKA"/>
    <property type="match status" value="1"/>
</dbReference>
<sequence length="635" mass="67133">MPLPVVRRPRRPGRTGGVVPACVLLVAGLAVSFLMAVTLAGAQGRQADERMDRHLEAVRAAVAGEAYRRAETLGHLAASVGVQEDLTAQDFEALTFRLAFRGMPGITDVGYVVSVPDARVQAVQRAWRRKGAANLSLRPVGTAEHRFVVLDRSLETASPALGSDLMAAREPSEALDAARAGGQVTASRAYVLLRDRMLPAARQQTSFLLVAPVYGAGDAPDAGLLRGWLAMGVRGGDFIDGTLRQVSQGRVNVTLSDVSVPGGERPMATVRAGEPLADARLHRETTMDVAGRTWRLQVDPTTGLASAAENRLHLVVLAGGAVISLLLAGLVLVLSTSRDRALAQVEQATAALKADIAERRRVEARLRERETELERFAAVAAHDLKSPLTVIAGYSELVEDHLADGAGEQVSGWLQRIRGGTGRMQRLIDDLLAYAGAGDASLEPAEVDLERLVADIVMDRTAHLRHDRPHIEIGRLPVVTADPARLRQVMDNLIGNAVKYVRHGTVAQIDISAERDGPMWRITVADHGIGIAPDQRDAVFAAFGRARGSEGYPGTGLGLAICRRIVDQHGGEIRAEENSGGGTRFVFTLPVVPGITGRDALTEDGTGGAGGGPGGGSDGGADGGPLYSAPGPDRR</sequence>
<dbReference type="PROSITE" id="PS50839">
    <property type="entry name" value="CHASE"/>
    <property type="match status" value="1"/>
</dbReference>
<feature type="compositionally biased region" description="Gly residues" evidence="11">
    <location>
        <begin position="605"/>
        <end position="623"/>
    </location>
</feature>
<evidence type="ECO:0000256" key="1">
    <source>
        <dbReference type="ARBA" id="ARBA00000085"/>
    </source>
</evidence>
<dbReference type="InterPro" id="IPR006189">
    <property type="entry name" value="CHASE_dom"/>
</dbReference>
<dbReference type="Gene3D" id="3.30.565.10">
    <property type="entry name" value="Histidine kinase-like ATPase, C-terminal domain"/>
    <property type="match status" value="1"/>
</dbReference>
<dbReference type="InterPro" id="IPR004358">
    <property type="entry name" value="Sig_transdc_His_kin-like_C"/>
</dbReference>
<dbReference type="SMART" id="SM00387">
    <property type="entry name" value="HATPase_c"/>
    <property type="match status" value="1"/>
</dbReference>
<keyword evidence="8 12" id="KW-1133">Transmembrane helix</keyword>
<evidence type="ECO:0000256" key="8">
    <source>
        <dbReference type="ARBA" id="ARBA00022989"/>
    </source>
</evidence>
<gene>
    <name evidence="15" type="ORF">PS9374_07032</name>
</gene>
<evidence type="ECO:0000259" key="13">
    <source>
        <dbReference type="PROSITE" id="PS50109"/>
    </source>
</evidence>
<dbReference type="PROSITE" id="PS50109">
    <property type="entry name" value="HIS_KIN"/>
    <property type="match status" value="1"/>
</dbReference>
<keyword evidence="4" id="KW-0597">Phosphoprotein</keyword>
<dbReference type="InterPro" id="IPR005467">
    <property type="entry name" value="His_kinase_dom"/>
</dbReference>
<keyword evidence="5" id="KW-0808">Transferase</keyword>
<dbReference type="PANTHER" id="PTHR43711:SF1">
    <property type="entry name" value="HISTIDINE KINASE 1"/>
    <property type="match status" value="1"/>
</dbReference>
<dbReference type="InterPro" id="IPR003661">
    <property type="entry name" value="HisK_dim/P_dom"/>
</dbReference>
<proteinExistence type="predicted"/>
<feature type="domain" description="Histidine kinase" evidence="13">
    <location>
        <begin position="379"/>
        <end position="593"/>
    </location>
</feature>
<keyword evidence="7 15" id="KW-0418">Kinase</keyword>
<dbReference type="PANTHER" id="PTHR43711">
    <property type="entry name" value="TWO-COMPONENT HISTIDINE KINASE"/>
    <property type="match status" value="1"/>
</dbReference>
<dbReference type="GO" id="GO:0005886">
    <property type="term" value="C:plasma membrane"/>
    <property type="evidence" value="ECO:0007669"/>
    <property type="project" value="UniProtKB-SubCell"/>
</dbReference>
<reference evidence="16" key="2">
    <citation type="submission" date="2016-04" db="EMBL/GenBank/DDBJ databases">
        <title>Planomonospora sphaerica JCM9374 whole genome shotgun sequence.</title>
        <authorList>
            <person name="Suzuki T."/>
            <person name="Dohra H."/>
            <person name="Kodani S."/>
        </authorList>
    </citation>
    <scope>NUCLEOTIDE SEQUENCE [LARGE SCALE GENOMIC DNA]</scope>
    <source>
        <strain evidence="16">JCM 9374</strain>
    </source>
</reference>
<feature type="region of interest" description="Disordered" evidence="11">
    <location>
        <begin position="597"/>
        <end position="635"/>
    </location>
</feature>
<dbReference type="Proteomes" id="UP000077701">
    <property type="component" value="Unassembled WGS sequence"/>
</dbReference>
<dbReference type="SUPFAM" id="SSF47384">
    <property type="entry name" value="Homodimeric domain of signal transducing histidine kinase"/>
    <property type="match status" value="1"/>
</dbReference>
<organism evidence="15 16">
    <name type="scientific">Planomonospora sphaerica</name>
    <dbReference type="NCBI Taxonomy" id="161355"/>
    <lineage>
        <taxon>Bacteria</taxon>
        <taxon>Bacillati</taxon>
        <taxon>Actinomycetota</taxon>
        <taxon>Actinomycetes</taxon>
        <taxon>Streptosporangiales</taxon>
        <taxon>Streptosporangiaceae</taxon>
        <taxon>Planomonospora</taxon>
    </lineage>
</organism>
<dbReference type="RefSeq" id="WP_084009108.1">
    <property type="nucleotide sequence ID" value="NZ_BDCX01000027.1"/>
</dbReference>
<dbReference type="Gene3D" id="1.10.287.130">
    <property type="match status" value="1"/>
</dbReference>
<keyword evidence="10 12" id="KW-0472">Membrane</keyword>
<dbReference type="SMART" id="SM01079">
    <property type="entry name" value="CHASE"/>
    <property type="match status" value="1"/>
</dbReference>
<dbReference type="PRINTS" id="PR00344">
    <property type="entry name" value="BCTRLSENSOR"/>
</dbReference>
<dbReference type="Pfam" id="PF00512">
    <property type="entry name" value="HisKA"/>
    <property type="match status" value="1"/>
</dbReference>
<evidence type="ECO:0000256" key="7">
    <source>
        <dbReference type="ARBA" id="ARBA00022777"/>
    </source>
</evidence>
<dbReference type="FunFam" id="3.30.565.10:FF:000006">
    <property type="entry name" value="Sensor histidine kinase WalK"/>
    <property type="match status" value="1"/>
</dbReference>
<comment type="subcellular location">
    <subcellularLocation>
        <location evidence="2">Cell membrane</location>
    </subcellularLocation>
</comment>
<dbReference type="Gene3D" id="3.30.450.350">
    <property type="entry name" value="CHASE domain"/>
    <property type="match status" value="1"/>
</dbReference>
<dbReference type="Pfam" id="PF02518">
    <property type="entry name" value="HATPase_c"/>
    <property type="match status" value="1"/>
</dbReference>
<evidence type="ECO:0000256" key="3">
    <source>
        <dbReference type="ARBA" id="ARBA00012438"/>
    </source>
</evidence>
<comment type="catalytic activity">
    <reaction evidence="1">
        <text>ATP + protein L-histidine = ADP + protein N-phospho-L-histidine.</text>
        <dbReference type="EC" id="2.7.13.3"/>
    </reaction>
</comment>
<dbReference type="CDD" id="cd00082">
    <property type="entry name" value="HisKA"/>
    <property type="match status" value="1"/>
</dbReference>
<dbReference type="AlphaFoldDB" id="A0A171DQK1"/>
<dbReference type="InterPro" id="IPR036890">
    <property type="entry name" value="HATPase_C_sf"/>
</dbReference>
<dbReference type="Pfam" id="PF03924">
    <property type="entry name" value="CHASE"/>
    <property type="match status" value="1"/>
</dbReference>
<evidence type="ECO:0000256" key="2">
    <source>
        <dbReference type="ARBA" id="ARBA00004236"/>
    </source>
</evidence>
<dbReference type="InterPro" id="IPR003594">
    <property type="entry name" value="HATPase_dom"/>
</dbReference>
<dbReference type="InterPro" id="IPR042240">
    <property type="entry name" value="CHASE_sf"/>
</dbReference>
<evidence type="ECO:0000313" key="16">
    <source>
        <dbReference type="Proteomes" id="UP000077701"/>
    </source>
</evidence>
<dbReference type="EC" id="2.7.13.3" evidence="3"/>
<evidence type="ECO:0000256" key="9">
    <source>
        <dbReference type="ARBA" id="ARBA00023012"/>
    </source>
</evidence>
<protein>
    <recommendedName>
        <fullName evidence="3">histidine kinase</fullName>
        <ecNumber evidence="3">2.7.13.3</ecNumber>
    </recommendedName>
</protein>
<dbReference type="EMBL" id="BDCX01000027">
    <property type="protein sequence ID" value="GAT71341.1"/>
    <property type="molecule type" value="Genomic_DNA"/>
</dbReference>
<name>A0A171DQK1_9ACTN</name>